<organism evidence="2 3">
    <name type="scientific">Luteolibacter pohnpeiensis</name>
    <dbReference type="NCBI Taxonomy" id="454153"/>
    <lineage>
        <taxon>Bacteria</taxon>
        <taxon>Pseudomonadati</taxon>
        <taxon>Verrucomicrobiota</taxon>
        <taxon>Verrucomicrobiia</taxon>
        <taxon>Verrucomicrobiales</taxon>
        <taxon>Verrucomicrobiaceae</taxon>
        <taxon>Luteolibacter</taxon>
    </lineage>
</organism>
<evidence type="ECO:0000313" key="2">
    <source>
        <dbReference type="EMBL" id="MBK1883722.1"/>
    </source>
</evidence>
<dbReference type="RefSeq" id="WP_200272155.1">
    <property type="nucleotide sequence ID" value="NZ_JAENIJ010000026.1"/>
</dbReference>
<dbReference type="InterPro" id="IPR052892">
    <property type="entry name" value="NA-targeting_endonuclease"/>
</dbReference>
<keyword evidence="2" id="KW-0540">Nuclease</keyword>
<keyword evidence="3" id="KW-1185">Reference proteome</keyword>
<dbReference type="Proteomes" id="UP000603141">
    <property type="component" value="Unassembled WGS sequence"/>
</dbReference>
<comment type="caution">
    <text evidence="2">The sequence shown here is derived from an EMBL/GenBank/DDBJ whole genome shotgun (WGS) entry which is preliminary data.</text>
</comment>
<keyword evidence="2" id="KW-0255">Endonuclease</keyword>
<proteinExistence type="predicted"/>
<dbReference type="PANTHER" id="PTHR33877">
    <property type="entry name" value="SLL1193 PROTEIN"/>
    <property type="match status" value="1"/>
</dbReference>
<dbReference type="CDD" id="cd00085">
    <property type="entry name" value="HNHc"/>
    <property type="match status" value="1"/>
</dbReference>
<dbReference type="SMART" id="SM00507">
    <property type="entry name" value="HNHc"/>
    <property type="match status" value="1"/>
</dbReference>
<feature type="domain" description="HNH nuclease" evidence="1">
    <location>
        <begin position="96"/>
        <end position="149"/>
    </location>
</feature>
<protein>
    <submittedName>
        <fullName evidence="2">HNH endonuclease</fullName>
    </submittedName>
</protein>
<dbReference type="InterPro" id="IPR029471">
    <property type="entry name" value="HNH_5"/>
</dbReference>
<dbReference type="AlphaFoldDB" id="A0A934SCP9"/>
<sequence>MTAVLELPVLVLNRFWQPVHTCSVKRAVHLLCLGHAQVVQVDGEERFKTHDLGSWINHSRQVVDLEMIHGARLALRVPKILVLGIYDKLPRLEVKFTRRNVFLRDKFTCQYCTKVLPENQLNLDHVMPRDKGGRTTWENIVTSCVRCNTRKANKLPDQAGMHPLCKPVAPKWRPLFGLIENGLCDESWNHFLNYGKRETRKSA</sequence>
<dbReference type="Pfam" id="PF14279">
    <property type="entry name" value="HNH_5"/>
    <property type="match status" value="1"/>
</dbReference>
<reference evidence="2" key="1">
    <citation type="submission" date="2021-01" db="EMBL/GenBank/DDBJ databases">
        <title>Modified the classification status of verrucomicrobia.</title>
        <authorList>
            <person name="Feng X."/>
        </authorList>
    </citation>
    <scope>NUCLEOTIDE SEQUENCE</scope>
    <source>
        <strain evidence="2">KCTC 22041</strain>
    </source>
</reference>
<dbReference type="PANTHER" id="PTHR33877:SF2">
    <property type="entry name" value="OS07G0170200 PROTEIN"/>
    <property type="match status" value="1"/>
</dbReference>
<dbReference type="InterPro" id="IPR003615">
    <property type="entry name" value="HNH_nuc"/>
</dbReference>
<dbReference type="GO" id="GO:0004519">
    <property type="term" value="F:endonuclease activity"/>
    <property type="evidence" value="ECO:0007669"/>
    <property type="project" value="UniProtKB-KW"/>
</dbReference>
<gene>
    <name evidence="2" type="ORF">JIN85_14990</name>
</gene>
<accession>A0A934SCP9</accession>
<evidence type="ECO:0000259" key="1">
    <source>
        <dbReference type="SMART" id="SM00507"/>
    </source>
</evidence>
<dbReference type="EMBL" id="JAENIJ010000026">
    <property type="protein sequence ID" value="MBK1883722.1"/>
    <property type="molecule type" value="Genomic_DNA"/>
</dbReference>
<keyword evidence="2" id="KW-0378">Hydrolase</keyword>
<evidence type="ECO:0000313" key="3">
    <source>
        <dbReference type="Proteomes" id="UP000603141"/>
    </source>
</evidence>
<dbReference type="Gene3D" id="1.10.30.50">
    <property type="match status" value="1"/>
</dbReference>
<name>A0A934SCP9_9BACT</name>